<keyword evidence="4" id="KW-0249">Electron transport</keyword>
<dbReference type="Proteomes" id="UP000540698">
    <property type="component" value="Unassembled WGS sequence"/>
</dbReference>
<dbReference type="PANTHER" id="PTHR36923">
    <property type="entry name" value="FERREDOXIN"/>
    <property type="match status" value="1"/>
</dbReference>
<dbReference type="SUPFAM" id="SSF54862">
    <property type="entry name" value="4Fe-4S ferredoxins"/>
    <property type="match status" value="1"/>
</dbReference>
<dbReference type="Pfam" id="PF13370">
    <property type="entry name" value="Fer4_13"/>
    <property type="match status" value="1"/>
</dbReference>
<comment type="cofactor">
    <cofactor evidence="1">
        <name>[3Fe-4S] cluster</name>
        <dbReference type="ChEBI" id="CHEBI:21137"/>
    </cofactor>
</comment>
<name>A0A7X6L0I9_9NOCA</name>
<evidence type="ECO:0000256" key="7">
    <source>
        <dbReference type="ARBA" id="ARBA00023291"/>
    </source>
</evidence>
<dbReference type="GO" id="GO:0051538">
    <property type="term" value="F:3 iron, 4 sulfur cluster binding"/>
    <property type="evidence" value="ECO:0007669"/>
    <property type="project" value="UniProtKB-KW"/>
</dbReference>
<protein>
    <submittedName>
        <fullName evidence="8">Ferredoxin</fullName>
    </submittedName>
</protein>
<organism evidence="8 9">
    <name type="scientific">Nocardia gamkensis</name>
    <dbReference type="NCBI Taxonomy" id="352869"/>
    <lineage>
        <taxon>Bacteria</taxon>
        <taxon>Bacillati</taxon>
        <taxon>Actinomycetota</taxon>
        <taxon>Actinomycetes</taxon>
        <taxon>Mycobacteriales</taxon>
        <taxon>Nocardiaceae</taxon>
        <taxon>Nocardia</taxon>
    </lineage>
</organism>
<evidence type="ECO:0000256" key="1">
    <source>
        <dbReference type="ARBA" id="ARBA00001927"/>
    </source>
</evidence>
<evidence type="ECO:0000256" key="5">
    <source>
        <dbReference type="ARBA" id="ARBA00023004"/>
    </source>
</evidence>
<dbReference type="GO" id="GO:0046872">
    <property type="term" value="F:metal ion binding"/>
    <property type="evidence" value="ECO:0007669"/>
    <property type="project" value="UniProtKB-KW"/>
</dbReference>
<evidence type="ECO:0000313" key="8">
    <source>
        <dbReference type="EMBL" id="NKY25505.1"/>
    </source>
</evidence>
<gene>
    <name evidence="8" type="ORF">HGB38_04545</name>
</gene>
<evidence type="ECO:0000256" key="4">
    <source>
        <dbReference type="ARBA" id="ARBA00022982"/>
    </source>
</evidence>
<reference evidence="8 9" key="1">
    <citation type="submission" date="2020-04" db="EMBL/GenBank/DDBJ databases">
        <title>MicrobeNet Type strains.</title>
        <authorList>
            <person name="Nicholson A.C."/>
        </authorList>
    </citation>
    <scope>NUCLEOTIDE SEQUENCE [LARGE SCALE GENOMIC DNA]</scope>
    <source>
        <strain evidence="8 9">DSM 44956</strain>
    </source>
</reference>
<evidence type="ECO:0000256" key="6">
    <source>
        <dbReference type="ARBA" id="ARBA00023014"/>
    </source>
</evidence>
<dbReference type="AlphaFoldDB" id="A0A7X6L0I9"/>
<dbReference type="InterPro" id="IPR051269">
    <property type="entry name" value="Fe-S_cluster_ET"/>
</dbReference>
<dbReference type="PANTHER" id="PTHR36923:SF3">
    <property type="entry name" value="FERREDOXIN"/>
    <property type="match status" value="1"/>
</dbReference>
<keyword evidence="5" id="KW-0408">Iron</keyword>
<keyword evidence="3" id="KW-0479">Metal-binding</keyword>
<dbReference type="Gene3D" id="3.30.70.20">
    <property type="match status" value="1"/>
</dbReference>
<keyword evidence="6" id="KW-0411">Iron-sulfur</keyword>
<keyword evidence="9" id="KW-1185">Reference proteome</keyword>
<evidence type="ECO:0000256" key="3">
    <source>
        <dbReference type="ARBA" id="ARBA00022723"/>
    </source>
</evidence>
<evidence type="ECO:0000256" key="2">
    <source>
        <dbReference type="ARBA" id="ARBA00022448"/>
    </source>
</evidence>
<dbReference type="EMBL" id="JAAXOS010000002">
    <property type="protein sequence ID" value="NKY25505.1"/>
    <property type="molecule type" value="Genomic_DNA"/>
</dbReference>
<sequence length="62" mass="6678">MMRIVADRIVCAGHGMCEALAPELFRVGEDGIVVPADTVAPTERELLELVVDSCPVQALRLT</sequence>
<proteinExistence type="predicted"/>
<accession>A0A7X6L0I9</accession>
<keyword evidence="2" id="KW-0813">Transport</keyword>
<keyword evidence="7" id="KW-0003">3Fe-4S</keyword>
<evidence type="ECO:0000313" key="9">
    <source>
        <dbReference type="Proteomes" id="UP000540698"/>
    </source>
</evidence>
<comment type="caution">
    <text evidence="8">The sequence shown here is derived from an EMBL/GenBank/DDBJ whole genome shotgun (WGS) entry which is preliminary data.</text>
</comment>